<evidence type="ECO:0000313" key="1">
    <source>
        <dbReference type="EMBL" id="KAJ0081943.1"/>
    </source>
</evidence>
<dbReference type="EMBL" id="CM047908">
    <property type="protein sequence ID" value="KAJ0081943.1"/>
    <property type="molecule type" value="Genomic_DNA"/>
</dbReference>
<gene>
    <name evidence="1" type="ORF">Patl1_11579</name>
</gene>
<protein>
    <submittedName>
        <fullName evidence="1">Uncharacterized protein</fullName>
    </submittedName>
</protein>
<proteinExistence type="predicted"/>
<evidence type="ECO:0000313" key="2">
    <source>
        <dbReference type="Proteomes" id="UP001164250"/>
    </source>
</evidence>
<sequence length="237" mass="26024">MPFLSVLVPIRLFLYKGEGEKKKSLNFEASVGATADRSHHLSVPIPSFPVILAALICLVATPSGFEVAQLRLHQPTARATHSMQNWLGLFSTALHLLDESPYPTAQGARPTQPQQVVRSYPTATLRPLRNPPTSHLCTMRQNRPLPCDEPHGASEPTSAVSRRRLLTTLAMSGAPPLNHSKRDAPPNSTSAPSHLQICGSVGFFRVMDFLWCSLYCLVSVYMVLLLSKETLTRLFGS</sequence>
<keyword evidence="2" id="KW-1185">Reference proteome</keyword>
<accession>A0ACC1A7F3</accession>
<reference evidence="2" key="1">
    <citation type="journal article" date="2023" name="G3 (Bethesda)">
        <title>Genome assembly and association tests identify interacting loci associated with vigor, precocity, and sex in interspecific pistachio rootstocks.</title>
        <authorList>
            <person name="Palmer W."/>
            <person name="Jacygrad E."/>
            <person name="Sagayaradj S."/>
            <person name="Cavanaugh K."/>
            <person name="Han R."/>
            <person name="Bertier L."/>
            <person name="Beede B."/>
            <person name="Kafkas S."/>
            <person name="Golino D."/>
            <person name="Preece J."/>
            <person name="Michelmore R."/>
        </authorList>
    </citation>
    <scope>NUCLEOTIDE SEQUENCE [LARGE SCALE GENOMIC DNA]</scope>
</reference>
<name>A0ACC1A7F3_9ROSI</name>
<comment type="caution">
    <text evidence="1">The sequence shown here is derived from an EMBL/GenBank/DDBJ whole genome shotgun (WGS) entry which is preliminary data.</text>
</comment>
<organism evidence="1 2">
    <name type="scientific">Pistacia atlantica</name>
    <dbReference type="NCBI Taxonomy" id="434234"/>
    <lineage>
        <taxon>Eukaryota</taxon>
        <taxon>Viridiplantae</taxon>
        <taxon>Streptophyta</taxon>
        <taxon>Embryophyta</taxon>
        <taxon>Tracheophyta</taxon>
        <taxon>Spermatophyta</taxon>
        <taxon>Magnoliopsida</taxon>
        <taxon>eudicotyledons</taxon>
        <taxon>Gunneridae</taxon>
        <taxon>Pentapetalae</taxon>
        <taxon>rosids</taxon>
        <taxon>malvids</taxon>
        <taxon>Sapindales</taxon>
        <taxon>Anacardiaceae</taxon>
        <taxon>Pistacia</taxon>
    </lineage>
</organism>
<dbReference type="Proteomes" id="UP001164250">
    <property type="component" value="Chromosome 12"/>
</dbReference>